<dbReference type="Pfam" id="PF08376">
    <property type="entry name" value="NIT"/>
    <property type="match status" value="1"/>
</dbReference>
<evidence type="ECO:0000313" key="3">
    <source>
        <dbReference type="Proteomes" id="UP001054857"/>
    </source>
</evidence>
<feature type="non-terminal residue" evidence="2">
    <location>
        <position position="1"/>
    </location>
</feature>
<dbReference type="AlphaFoldDB" id="A0AAD3DNU5"/>
<dbReference type="PANTHER" id="PTHR42860:SF3">
    <property type="entry name" value="FE_B12 PERIPLASMIC-BINDING DOMAIN-CONTAINING PROTEIN"/>
    <property type="match status" value="1"/>
</dbReference>
<sequence length="130" mass="13364">LGPQELLAARAACNNALLTLSWCGGGGGGGAGPALLDLGLSPYRTDLDQLASVRPDVILTQLQGLGPELTSEHYTAALEELLGCRPVVVHMGSRDDMAGVWSDMRAVAAALRLGEQGEKVVRGGGMARGV</sequence>
<dbReference type="InterPro" id="IPR013587">
    <property type="entry name" value="Nitrate/nitrite_sensing"/>
</dbReference>
<dbReference type="PANTHER" id="PTHR42860">
    <property type="entry name" value="VITAMIN B12-BINDING PROTEIN"/>
    <property type="match status" value="1"/>
</dbReference>
<dbReference type="EMBL" id="BMAR01000005">
    <property type="protein sequence ID" value="GFR43246.1"/>
    <property type="molecule type" value="Genomic_DNA"/>
</dbReference>
<dbReference type="SUPFAM" id="SSF53807">
    <property type="entry name" value="Helical backbone' metal receptor"/>
    <property type="match status" value="1"/>
</dbReference>
<protein>
    <recommendedName>
        <fullName evidence="1">Nitrate/nitrite sensing protein domain-containing protein</fullName>
    </recommendedName>
</protein>
<dbReference type="Proteomes" id="UP001054857">
    <property type="component" value="Unassembled WGS sequence"/>
</dbReference>
<dbReference type="Gene3D" id="3.40.50.1980">
    <property type="entry name" value="Nitrogenase molybdenum iron protein domain"/>
    <property type="match status" value="1"/>
</dbReference>
<name>A0AAD3DNU5_9CHLO</name>
<gene>
    <name evidence="2" type="ORF">Agub_g4307</name>
</gene>
<keyword evidence="3" id="KW-1185">Reference proteome</keyword>
<proteinExistence type="predicted"/>
<feature type="domain" description="Nitrate/nitrite sensing protein" evidence="1">
    <location>
        <begin position="4"/>
        <end position="116"/>
    </location>
</feature>
<dbReference type="InterPro" id="IPR051030">
    <property type="entry name" value="Vitamin_B12-ABC_binding"/>
</dbReference>
<evidence type="ECO:0000259" key="1">
    <source>
        <dbReference type="Pfam" id="PF08376"/>
    </source>
</evidence>
<organism evidence="2 3">
    <name type="scientific">Astrephomene gubernaculifera</name>
    <dbReference type="NCBI Taxonomy" id="47775"/>
    <lineage>
        <taxon>Eukaryota</taxon>
        <taxon>Viridiplantae</taxon>
        <taxon>Chlorophyta</taxon>
        <taxon>core chlorophytes</taxon>
        <taxon>Chlorophyceae</taxon>
        <taxon>CS clade</taxon>
        <taxon>Chlamydomonadales</taxon>
        <taxon>Astrephomenaceae</taxon>
        <taxon>Astrephomene</taxon>
    </lineage>
</organism>
<accession>A0AAD3DNU5</accession>
<reference evidence="2 3" key="1">
    <citation type="journal article" date="2021" name="Sci. Rep.">
        <title>Genome sequencing of the multicellular alga Astrephomene provides insights into convergent evolution of germ-soma differentiation.</title>
        <authorList>
            <person name="Yamashita S."/>
            <person name="Yamamoto K."/>
            <person name="Matsuzaki R."/>
            <person name="Suzuki S."/>
            <person name="Yamaguchi H."/>
            <person name="Hirooka S."/>
            <person name="Minakuchi Y."/>
            <person name="Miyagishima S."/>
            <person name="Kawachi M."/>
            <person name="Toyoda A."/>
            <person name="Nozaki H."/>
        </authorList>
    </citation>
    <scope>NUCLEOTIDE SEQUENCE [LARGE SCALE GENOMIC DNA]</scope>
    <source>
        <strain evidence="2 3">NIES-4017</strain>
    </source>
</reference>
<comment type="caution">
    <text evidence="2">The sequence shown here is derived from an EMBL/GenBank/DDBJ whole genome shotgun (WGS) entry which is preliminary data.</text>
</comment>
<dbReference type="CDD" id="cd00636">
    <property type="entry name" value="TroA-like"/>
    <property type="match status" value="1"/>
</dbReference>
<evidence type="ECO:0000313" key="2">
    <source>
        <dbReference type="EMBL" id="GFR43246.1"/>
    </source>
</evidence>